<keyword evidence="2" id="KW-0808">Transferase</keyword>
<dbReference type="EC" id="2.4.1.-" evidence="2"/>
<accession>A0A2K4XA32</accession>
<dbReference type="Gene3D" id="3.90.550.10">
    <property type="entry name" value="Spore Coat Polysaccharide Biosynthesis Protein SpsA, Chain A"/>
    <property type="match status" value="1"/>
</dbReference>
<organism evidence="2 3">
    <name type="scientific">Pseudoalteromonas carrageenovora IAM 12662</name>
    <dbReference type="NCBI Taxonomy" id="1314868"/>
    <lineage>
        <taxon>Bacteria</taxon>
        <taxon>Pseudomonadati</taxon>
        <taxon>Pseudomonadota</taxon>
        <taxon>Gammaproteobacteria</taxon>
        <taxon>Alteromonadales</taxon>
        <taxon>Pseudoalteromonadaceae</taxon>
        <taxon>Pseudoalteromonas</taxon>
    </lineage>
</organism>
<sequence length="307" mass="34374">MEISLKVLVAVLTTGSRSTTFEQCLLSIIEQKINNNIELSILVVENNLKHNQLVGDSLSKFSNESEVKIIHALETKKGIPYARNNALTFATNKSYDYLAFIDDDAFAQQNWLQSLCSKMNGFDVVAGPQKAIFPANTAKYFNLASLYHERKVNEGVVVKWAATNNILIDVNTMQKFNLKFNESLIHGGEDKELFLRLTASGGKISWVQSAIVQEHIVQERLTTKWALRRCFRMGATGFKIESCNKSFFKVLSTCAFKGTAYIVKGLLSFLPFLISPKRTHLDSLCDLSHGFGFFYGILSGGKVRSYA</sequence>
<dbReference type="Proteomes" id="UP000238288">
    <property type="component" value="Chromosome PCAR9a"/>
</dbReference>
<dbReference type="OrthoDB" id="6116224at2"/>
<evidence type="ECO:0000313" key="2">
    <source>
        <dbReference type="EMBL" id="SOU41182.1"/>
    </source>
</evidence>
<dbReference type="InterPro" id="IPR001173">
    <property type="entry name" value="Glyco_trans_2-like"/>
</dbReference>
<reference evidence="2 3" key="1">
    <citation type="submission" date="2017-11" db="EMBL/GenBank/DDBJ databases">
        <authorList>
            <person name="Han C.G."/>
        </authorList>
    </citation>
    <scope>NUCLEOTIDE SEQUENCE [LARGE SCALE GENOMIC DNA]</scope>
    <source>
        <strain evidence="3">ATCC 43555</strain>
    </source>
</reference>
<dbReference type="CDD" id="cd00761">
    <property type="entry name" value="Glyco_tranf_GTA_type"/>
    <property type="match status" value="1"/>
</dbReference>
<dbReference type="AlphaFoldDB" id="A0A2K4XA32"/>
<dbReference type="EMBL" id="LT965928">
    <property type="protein sequence ID" value="SOU41182.1"/>
    <property type="molecule type" value="Genomic_DNA"/>
</dbReference>
<dbReference type="Pfam" id="PF00535">
    <property type="entry name" value="Glycos_transf_2"/>
    <property type="match status" value="1"/>
</dbReference>
<dbReference type="SUPFAM" id="SSF53448">
    <property type="entry name" value="Nucleotide-diphospho-sugar transferases"/>
    <property type="match status" value="1"/>
</dbReference>
<keyword evidence="2" id="KW-0328">Glycosyltransferase</keyword>
<feature type="domain" description="Glycosyltransferase 2-like" evidence="1">
    <location>
        <begin position="18"/>
        <end position="144"/>
    </location>
</feature>
<dbReference type="GO" id="GO:0016757">
    <property type="term" value="F:glycosyltransferase activity"/>
    <property type="evidence" value="ECO:0007669"/>
    <property type="project" value="UniProtKB-KW"/>
</dbReference>
<gene>
    <name evidence="2" type="ORF">PCAR9_A30351</name>
</gene>
<protein>
    <submittedName>
        <fullName evidence="2">Succinoglycan biosynthesis, family GT2</fullName>
        <ecNumber evidence="2">2.4.1.-</ecNumber>
    </submittedName>
</protein>
<name>A0A2K4XA32_PSEVC</name>
<evidence type="ECO:0000259" key="1">
    <source>
        <dbReference type="Pfam" id="PF00535"/>
    </source>
</evidence>
<evidence type="ECO:0000313" key="3">
    <source>
        <dbReference type="Proteomes" id="UP000238288"/>
    </source>
</evidence>
<dbReference type="InterPro" id="IPR029044">
    <property type="entry name" value="Nucleotide-diphossugar_trans"/>
</dbReference>
<proteinExistence type="predicted"/>